<dbReference type="Gene3D" id="1.10.1520.10">
    <property type="entry name" value="Ribonuclease III domain"/>
    <property type="match status" value="1"/>
</dbReference>
<dbReference type="HAMAP" id="MF_00104">
    <property type="entry name" value="RNase_III"/>
    <property type="match status" value="1"/>
</dbReference>
<dbReference type="EC" id="3.1.26.3" evidence="15"/>
<evidence type="ECO:0000256" key="1">
    <source>
        <dbReference type="ARBA" id="ARBA00000109"/>
    </source>
</evidence>
<keyword evidence="11 15" id="KW-0255">Endonuclease</keyword>
<dbReference type="GO" id="GO:0046872">
    <property type="term" value="F:metal ion binding"/>
    <property type="evidence" value="ECO:0007669"/>
    <property type="project" value="UniProtKB-KW"/>
</dbReference>
<comment type="cofactor">
    <cofactor evidence="15">
        <name>Mg(2+)</name>
        <dbReference type="ChEBI" id="CHEBI:18420"/>
    </cofactor>
</comment>
<dbReference type="Gene3D" id="3.30.160.20">
    <property type="match status" value="1"/>
</dbReference>
<dbReference type="PANTHER" id="PTHR11207">
    <property type="entry name" value="RIBONUCLEASE III"/>
    <property type="match status" value="1"/>
</dbReference>
<evidence type="ECO:0000256" key="5">
    <source>
        <dbReference type="ARBA" id="ARBA00022490"/>
    </source>
</evidence>
<dbReference type="InterPro" id="IPR036389">
    <property type="entry name" value="RNase_III_sf"/>
</dbReference>
<dbReference type="GO" id="GO:0010468">
    <property type="term" value="P:regulation of gene expression"/>
    <property type="evidence" value="ECO:0007669"/>
    <property type="project" value="TreeGrafter"/>
</dbReference>
<evidence type="ECO:0000256" key="9">
    <source>
        <dbReference type="ARBA" id="ARBA00022722"/>
    </source>
</evidence>
<dbReference type="STRING" id="295108.HT99x_01805"/>
<dbReference type="InterPro" id="IPR000999">
    <property type="entry name" value="RNase_III_dom"/>
</dbReference>
<evidence type="ECO:0000256" key="2">
    <source>
        <dbReference type="ARBA" id="ARBA00004496"/>
    </source>
</evidence>
<dbReference type="SUPFAM" id="SSF54768">
    <property type="entry name" value="dsRNA-binding domain-like"/>
    <property type="match status" value="1"/>
</dbReference>
<comment type="caution">
    <text evidence="18">The sequence shown here is derived from an EMBL/GenBank/DDBJ whole genome shotgun (WGS) entry which is preliminary data.</text>
</comment>
<evidence type="ECO:0000256" key="12">
    <source>
        <dbReference type="ARBA" id="ARBA00022801"/>
    </source>
</evidence>
<keyword evidence="5 15" id="KW-0963">Cytoplasm</keyword>
<evidence type="ECO:0000256" key="4">
    <source>
        <dbReference type="ARBA" id="ARBA00011738"/>
    </source>
</evidence>
<dbReference type="PATRIC" id="fig|1590043.3.peg.1841"/>
<dbReference type="CDD" id="cd10845">
    <property type="entry name" value="DSRM_RNAse_III_family"/>
    <property type="match status" value="1"/>
</dbReference>
<dbReference type="Pfam" id="PF14622">
    <property type="entry name" value="Ribonucleas_3_3"/>
    <property type="match status" value="1"/>
</dbReference>
<comment type="similarity">
    <text evidence="3">Belongs to the ribonuclease III family.</text>
</comment>
<keyword evidence="10 15" id="KW-0479">Metal-binding</keyword>
<evidence type="ECO:0000256" key="10">
    <source>
        <dbReference type="ARBA" id="ARBA00022723"/>
    </source>
</evidence>
<comment type="subcellular location">
    <subcellularLocation>
        <location evidence="2 15">Cytoplasm</location>
    </subcellularLocation>
</comment>
<accession>A0A0Q9YX71</accession>
<evidence type="ECO:0000259" key="17">
    <source>
        <dbReference type="PROSITE" id="PS50142"/>
    </source>
</evidence>
<comment type="function">
    <text evidence="15">Digests double-stranded RNA. Involved in the processing of primary rRNA transcript to yield the immediate precursors to the large and small rRNAs (23S and 16S). Processes some mRNAs, and tRNAs when they are encoded in the rRNA operon. Processes pre-crRNA and tracrRNA of type II CRISPR loci if present in the organism.</text>
</comment>
<dbReference type="NCBIfam" id="TIGR02191">
    <property type="entry name" value="RNaseIII"/>
    <property type="match status" value="1"/>
</dbReference>
<dbReference type="GO" id="GO:0003725">
    <property type="term" value="F:double-stranded RNA binding"/>
    <property type="evidence" value="ECO:0007669"/>
    <property type="project" value="TreeGrafter"/>
</dbReference>
<comment type="catalytic activity">
    <reaction evidence="1 15">
        <text>Endonucleolytic cleavage to 5'-phosphomonoester.</text>
        <dbReference type="EC" id="3.1.26.3"/>
    </reaction>
</comment>
<feature type="binding site" evidence="15">
    <location>
        <position position="115"/>
    </location>
    <ligand>
        <name>Mg(2+)</name>
        <dbReference type="ChEBI" id="CHEBI:18420"/>
    </ligand>
</feature>
<dbReference type="Pfam" id="PF00035">
    <property type="entry name" value="dsrm"/>
    <property type="match status" value="1"/>
</dbReference>
<dbReference type="GO" id="GO:0005737">
    <property type="term" value="C:cytoplasm"/>
    <property type="evidence" value="ECO:0007669"/>
    <property type="project" value="UniProtKB-SubCell"/>
</dbReference>
<name>A0A0Q9YX71_9GAMM</name>
<dbReference type="AlphaFoldDB" id="A0A0Q9YX71"/>
<dbReference type="PROSITE" id="PS50137">
    <property type="entry name" value="DS_RBD"/>
    <property type="match status" value="1"/>
</dbReference>
<keyword evidence="6 15" id="KW-0698">rRNA processing</keyword>
<evidence type="ECO:0000256" key="13">
    <source>
        <dbReference type="ARBA" id="ARBA00022842"/>
    </source>
</evidence>
<feature type="domain" description="RNase III" evidence="17">
    <location>
        <begin position="7"/>
        <end position="129"/>
    </location>
</feature>
<keyword evidence="15" id="KW-0699">rRNA-binding</keyword>
<reference evidence="18" key="1">
    <citation type="submission" date="2015-09" db="EMBL/GenBank/DDBJ databases">
        <title>Draft Genome Sequences of Two Novel Amoeba-resistant Intranuclear Bacteria, Candidatus Berkiella cookevillensis and Candidatus Berkiella aquae.</title>
        <authorList>
            <person name="Mehari Y.T."/>
            <person name="Arivett B.A."/>
            <person name="Farone A.L."/>
            <person name="Gunderson J.H."/>
            <person name="Farone M.B."/>
        </authorList>
    </citation>
    <scope>NUCLEOTIDE SEQUENCE [LARGE SCALE GENOMIC DNA]</scope>
    <source>
        <strain evidence="18">HT99</strain>
    </source>
</reference>
<dbReference type="GO" id="GO:0042802">
    <property type="term" value="F:identical protein binding"/>
    <property type="evidence" value="ECO:0007669"/>
    <property type="project" value="UniProtKB-ARBA"/>
</dbReference>
<keyword evidence="14 15" id="KW-0694">RNA-binding</keyword>
<evidence type="ECO:0000259" key="16">
    <source>
        <dbReference type="PROSITE" id="PS50137"/>
    </source>
</evidence>
<evidence type="ECO:0000256" key="11">
    <source>
        <dbReference type="ARBA" id="ARBA00022759"/>
    </source>
</evidence>
<dbReference type="SMART" id="SM00535">
    <property type="entry name" value="RIBOc"/>
    <property type="match status" value="1"/>
</dbReference>
<dbReference type="FunFam" id="1.10.1520.10:FF:000001">
    <property type="entry name" value="Ribonuclease 3"/>
    <property type="match status" value="1"/>
</dbReference>
<dbReference type="FunFam" id="3.30.160.20:FF:000003">
    <property type="entry name" value="Ribonuclease 3"/>
    <property type="match status" value="1"/>
</dbReference>
<dbReference type="InterPro" id="IPR011907">
    <property type="entry name" value="RNase_III"/>
</dbReference>
<evidence type="ECO:0000256" key="6">
    <source>
        <dbReference type="ARBA" id="ARBA00022552"/>
    </source>
</evidence>
<evidence type="ECO:0000256" key="3">
    <source>
        <dbReference type="ARBA" id="ARBA00010183"/>
    </source>
</evidence>
<evidence type="ECO:0000256" key="8">
    <source>
        <dbReference type="ARBA" id="ARBA00022694"/>
    </source>
</evidence>
<dbReference type="PROSITE" id="PS00517">
    <property type="entry name" value="RNASE_3_1"/>
    <property type="match status" value="1"/>
</dbReference>
<dbReference type="InterPro" id="IPR014720">
    <property type="entry name" value="dsRBD_dom"/>
</dbReference>
<dbReference type="PROSITE" id="PS50142">
    <property type="entry name" value="RNASE_3_2"/>
    <property type="match status" value="1"/>
</dbReference>
<proteinExistence type="inferred from homology"/>
<keyword evidence="7 15" id="KW-0507">mRNA processing</keyword>
<dbReference type="GO" id="GO:0019843">
    <property type="term" value="F:rRNA binding"/>
    <property type="evidence" value="ECO:0007669"/>
    <property type="project" value="UniProtKB-KW"/>
</dbReference>
<feature type="binding site" evidence="15">
    <location>
        <position position="118"/>
    </location>
    <ligand>
        <name>Mg(2+)</name>
        <dbReference type="ChEBI" id="CHEBI:18420"/>
    </ligand>
</feature>
<dbReference type="PANTHER" id="PTHR11207:SF0">
    <property type="entry name" value="RIBONUCLEASE 3"/>
    <property type="match status" value="1"/>
</dbReference>
<feature type="binding site" evidence="15">
    <location>
        <position position="42"/>
    </location>
    <ligand>
        <name>Mg(2+)</name>
        <dbReference type="ChEBI" id="CHEBI:18420"/>
    </ligand>
</feature>
<dbReference type="GO" id="GO:0006397">
    <property type="term" value="P:mRNA processing"/>
    <property type="evidence" value="ECO:0007669"/>
    <property type="project" value="UniProtKB-UniRule"/>
</dbReference>
<evidence type="ECO:0000256" key="15">
    <source>
        <dbReference type="HAMAP-Rule" id="MF_00104"/>
    </source>
</evidence>
<dbReference type="GO" id="GO:0004525">
    <property type="term" value="F:ribonuclease III activity"/>
    <property type="evidence" value="ECO:0007669"/>
    <property type="project" value="UniProtKB-UniRule"/>
</dbReference>
<keyword evidence="13 15" id="KW-0460">Magnesium</keyword>
<evidence type="ECO:0000313" key="18">
    <source>
        <dbReference type="EMBL" id="KRG21249.1"/>
    </source>
</evidence>
<dbReference type="EMBL" id="LKAJ01000006">
    <property type="protein sequence ID" value="KRG21249.1"/>
    <property type="molecule type" value="Genomic_DNA"/>
</dbReference>
<feature type="active site" evidence="15">
    <location>
        <position position="46"/>
    </location>
</feature>
<feature type="active site" evidence="15">
    <location>
        <position position="118"/>
    </location>
</feature>
<gene>
    <name evidence="15 18" type="primary">rnc</name>
    <name evidence="18" type="ORF">HT99x_01805</name>
</gene>
<evidence type="ECO:0000256" key="7">
    <source>
        <dbReference type="ARBA" id="ARBA00022664"/>
    </source>
</evidence>
<dbReference type="GO" id="GO:0008033">
    <property type="term" value="P:tRNA processing"/>
    <property type="evidence" value="ECO:0007669"/>
    <property type="project" value="UniProtKB-KW"/>
</dbReference>
<keyword evidence="8 15" id="KW-0819">tRNA processing</keyword>
<dbReference type="RefSeq" id="WP_235528440.1">
    <property type="nucleotide sequence ID" value="NZ_LKAJ02000001.1"/>
</dbReference>
<sequence length="227" mass="25560">MRIAERLDVLERSLHYSFNDKALLTRALTHKSANFQHNERLEFLGDSILNCVIADLLFSQFESATEGELTRARASLVNQNTLSQVAQEMSLGDYLRLGIGEQKSGGFRRDSILADALEAIVGAIYLDKGFLQAYETIQQWYEGRLAILKPDEQAKDPKTQLQEWLQANQKPLPRYSVVSVVGEPHAQEFTVVCEIAELSLLVEGQGTSRRIAEQQAARKILEKINAR</sequence>
<dbReference type="SUPFAM" id="SSF69065">
    <property type="entry name" value="RNase III domain-like"/>
    <property type="match status" value="1"/>
</dbReference>
<organism evidence="18">
    <name type="scientific">Candidatus Berkiella aquae</name>
    <dbReference type="NCBI Taxonomy" id="295108"/>
    <lineage>
        <taxon>Bacteria</taxon>
        <taxon>Pseudomonadati</taxon>
        <taxon>Pseudomonadota</taxon>
        <taxon>Gammaproteobacteria</taxon>
        <taxon>Candidatus Berkiellales</taxon>
        <taxon>Candidatus Berkiellaceae</taxon>
        <taxon>Candidatus Berkiella</taxon>
    </lineage>
</organism>
<keyword evidence="9 15" id="KW-0540">Nuclease</keyword>
<comment type="subunit">
    <text evidence="4 15">Homodimer.</text>
</comment>
<dbReference type="CDD" id="cd00593">
    <property type="entry name" value="RIBOc"/>
    <property type="match status" value="1"/>
</dbReference>
<protein>
    <recommendedName>
        <fullName evidence="15">Ribonuclease 3</fullName>
        <ecNumber evidence="15">3.1.26.3</ecNumber>
    </recommendedName>
    <alternativeName>
        <fullName evidence="15">Ribonuclease III</fullName>
        <shortName evidence="15">RNase III</shortName>
    </alternativeName>
</protein>
<evidence type="ECO:0000256" key="14">
    <source>
        <dbReference type="ARBA" id="ARBA00022884"/>
    </source>
</evidence>
<keyword evidence="12 15" id="KW-0378">Hydrolase</keyword>
<dbReference type="GO" id="GO:0006364">
    <property type="term" value="P:rRNA processing"/>
    <property type="evidence" value="ECO:0007669"/>
    <property type="project" value="UniProtKB-UniRule"/>
</dbReference>
<feature type="domain" description="DRBM" evidence="16">
    <location>
        <begin position="156"/>
        <end position="226"/>
    </location>
</feature>
<dbReference type="SMART" id="SM00358">
    <property type="entry name" value="DSRM"/>
    <property type="match status" value="1"/>
</dbReference>